<keyword evidence="11" id="KW-0560">Oxidoreductase</keyword>
<dbReference type="Gene3D" id="2.60.120.330">
    <property type="entry name" value="B-lactam Antibiotic, Isopenicillin N Synthase, Chain"/>
    <property type="match status" value="1"/>
</dbReference>
<sequence length="327" mass="36189">MNTAIDTAAVPTAMSTRRLPVVDLQPFLFGDAAARHAVARDIAIACEAYGFFYLRGHGIPADTIAGGFESARRFFELPLDERMACRVTRPRQNRGYQPMFDTALAGGKSDLKHSFDMGFPLPEDDADIEAGLPFHAPNAWPQLPGFRAHVEGLYFAMLHCGHQILRAMALSLDADENFFVGRCRKPTTNMRLVHYPPQSTDPDAGLGARAHTDKGIVTLLLNDDVGGLHVMSDDGQWIDAPPDPEAIIVNVGDLMTRWTNGRFRSAMHRVVNATGRQRYSIPQFHHTTFHAVVDPLDLVRGEPANFEPVVAGEFVANGFRRDRKSWA</sequence>
<evidence type="ECO:0000313" key="14">
    <source>
        <dbReference type="Proteomes" id="UP000028878"/>
    </source>
</evidence>
<evidence type="ECO:0000259" key="12">
    <source>
        <dbReference type="PROSITE" id="PS51471"/>
    </source>
</evidence>
<dbReference type="InterPro" id="IPR044861">
    <property type="entry name" value="IPNS-like_FE2OG_OXY"/>
</dbReference>
<evidence type="ECO:0000256" key="4">
    <source>
        <dbReference type="ARBA" id="ARBA00012531"/>
    </source>
</evidence>
<comment type="similarity">
    <text evidence="11">Belongs to the iron/ascorbate-dependent oxidoreductase family.</text>
</comment>
<accession>A0A1L1PFW0</accession>
<dbReference type="InterPro" id="IPR027443">
    <property type="entry name" value="IPNS-like_sf"/>
</dbReference>
<dbReference type="EC" id="1.14.20.7" evidence="3"/>
<evidence type="ECO:0000256" key="3">
    <source>
        <dbReference type="ARBA" id="ARBA00012293"/>
    </source>
</evidence>
<evidence type="ECO:0000313" key="13">
    <source>
        <dbReference type="EMBL" id="CDN86873.1"/>
    </source>
</evidence>
<dbReference type="Proteomes" id="UP000028878">
    <property type="component" value="Unassembled WGS sequence"/>
</dbReference>
<evidence type="ECO:0000256" key="9">
    <source>
        <dbReference type="ARBA" id="ARBA00047725"/>
    </source>
</evidence>
<comment type="catalytic activity">
    <reaction evidence="9">
        <text>2-oxoglutarate + O2 + 2 H(+) = ethene + 3 CO2 + H2O</text>
        <dbReference type="Rhea" id="RHEA:31523"/>
        <dbReference type="ChEBI" id="CHEBI:15377"/>
        <dbReference type="ChEBI" id="CHEBI:15378"/>
        <dbReference type="ChEBI" id="CHEBI:15379"/>
        <dbReference type="ChEBI" id="CHEBI:16526"/>
        <dbReference type="ChEBI" id="CHEBI:16810"/>
        <dbReference type="ChEBI" id="CHEBI:18153"/>
        <dbReference type="EC" id="1.13.12.19"/>
    </reaction>
</comment>
<dbReference type="PRINTS" id="PR00682">
    <property type="entry name" value="IPNSYNTHASE"/>
</dbReference>
<reference evidence="14" key="2">
    <citation type="submission" date="2014-11" db="EMBL/GenBank/DDBJ databases">
        <title>Draft genome sequence of Hydrogenophaga intermedia S1.</title>
        <authorList>
            <person name="Gan H.M."/>
            <person name="Chew T.H."/>
            <person name="Stolz A."/>
        </authorList>
    </citation>
    <scope>NUCLEOTIDE SEQUENCE [LARGE SCALE GENOMIC DNA]</scope>
    <source>
        <strain evidence="14">S1</strain>
    </source>
</reference>
<dbReference type="RefSeq" id="WP_009520533.1">
    <property type="nucleotide sequence ID" value="NZ_CCAE010000006.1"/>
</dbReference>
<organism evidence="13 14">
    <name type="scientific">Hydrogenophaga intermedia</name>
    <dbReference type="NCBI Taxonomy" id="65786"/>
    <lineage>
        <taxon>Bacteria</taxon>
        <taxon>Pseudomonadati</taxon>
        <taxon>Pseudomonadota</taxon>
        <taxon>Betaproteobacteria</taxon>
        <taxon>Burkholderiales</taxon>
        <taxon>Comamonadaceae</taxon>
        <taxon>Hydrogenophaga</taxon>
    </lineage>
</organism>
<evidence type="ECO:0000256" key="7">
    <source>
        <dbReference type="ARBA" id="ARBA00031011"/>
    </source>
</evidence>
<dbReference type="Pfam" id="PF03171">
    <property type="entry name" value="2OG-FeII_Oxy"/>
    <property type="match status" value="1"/>
</dbReference>
<dbReference type="GO" id="GO:0046872">
    <property type="term" value="F:metal ion binding"/>
    <property type="evidence" value="ECO:0007669"/>
    <property type="project" value="UniProtKB-KW"/>
</dbReference>
<comment type="pathway">
    <text evidence="2">Alkene biosynthesis; ethylene biosynthesis via 2-oxoglutarate.</text>
</comment>
<feature type="domain" description="Fe2OG dioxygenase" evidence="12">
    <location>
        <begin position="186"/>
        <end position="287"/>
    </location>
</feature>
<proteinExistence type="inferred from homology"/>
<evidence type="ECO:0000256" key="11">
    <source>
        <dbReference type="RuleBase" id="RU003682"/>
    </source>
</evidence>
<gene>
    <name evidence="13" type="ORF">BN948_01291</name>
</gene>
<evidence type="ECO:0000256" key="1">
    <source>
        <dbReference type="ARBA" id="ARBA00001954"/>
    </source>
</evidence>
<evidence type="ECO:0000256" key="6">
    <source>
        <dbReference type="ARBA" id="ARBA00022666"/>
    </source>
</evidence>
<keyword evidence="11" id="KW-0479">Metal-binding</keyword>
<dbReference type="SUPFAM" id="SSF51197">
    <property type="entry name" value="Clavaminate synthase-like"/>
    <property type="match status" value="1"/>
</dbReference>
<protein>
    <recommendedName>
        <fullName evidence="5">2-oxoglutarate-dependent ethylene/succinate-forming enzyme</fullName>
        <ecNumber evidence="4">1.13.12.19</ecNumber>
        <ecNumber evidence="3">1.14.20.7</ecNumber>
    </recommendedName>
    <alternativeName>
        <fullName evidence="7">2-oxoglutarate dioxygenase (ethylene-forming)</fullName>
    </alternativeName>
    <alternativeName>
        <fullName evidence="8">2-oxoglutarate/L-arginine monooxygenase/decarboxylase (succinate-forming)</fullName>
    </alternativeName>
</protein>
<name>A0A1L1PFW0_HYDIT</name>
<dbReference type="EMBL" id="CCAE010000006">
    <property type="protein sequence ID" value="CDN86873.1"/>
    <property type="molecule type" value="Genomic_DNA"/>
</dbReference>
<dbReference type="GO" id="GO:0102276">
    <property type="term" value="F:2-oxoglutarate oxygenase/decarboxylase (ethylene-forming) activity"/>
    <property type="evidence" value="ECO:0007669"/>
    <property type="project" value="UniProtKB-EC"/>
</dbReference>
<reference evidence="14" key="1">
    <citation type="submission" date="2014-02" db="EMBL/GenBank/DDBJ databases">
        <authorList>
            <person name="Gan H."/>
        </authorList>
    </citation>
    <scope>NUCLEOTIDE SEQUENCE [LARGE SCALE GENOMIC DNA]</scope>
    <source>
        <strain evidence="14">S1</strain>
    </source>
</reference>
<evidence type="ECO:0000256" key="5">
    <source>
        <dbReference type="ARBA" id="ARBA00019045"/>
    </source>
</evidence>
<evidence type="ECO:0000256" key="2">
    <source>
        <dbReference type="ARBA" id="ARBA00004767"/>
    </source>
</evidence>
<evidence type="ECO:0000256" key="10">
    <source>
        <dbReference type="ARBA" id="ARBA00049359"/>
    </source>
</evidence>
<dbReference type="GO" id="GO:0009693">
    <property type="term" value="P:ethylene biosynthetic process"/>
    <property type="evidence" value="ECO:0007669"/>
    <property type="project" value="UniProtKB-KW"/>
</dbReference>
<keyword evidence="14" id="KW-1185">Reference proteome</keyword>
<dbReference type="AlphaFoldDB" id="A0A1L1PFW0"/>
<keyword evidence="11" id="KW-0408">Iron</keyword>
<dbReference type="PROSITE" id="PS51471">
    <property type="entry name" value="FE2OG_OXY"/>
    <property type="match status" value="1"/>
</dbReference>
<dbReference type="PANTHER" id="PTHR47990">
    <property type="entry name" value="2-OXOGLUTARATE (2OG) AND FE(II)-DEPENDENT OXYGENASE SUPERFAMILY PROTEIN-RELATED"/>
    <property type="match status" value="1"/>
</dbReference>
<comment type="cofactor">
    <cofactor evidence="1">
        <name>Fe(2+)</name>
        <dbReference type="ChEBI" id="CHEBI:29033"/>
    </cofactor>
</comment>
<dbReference type="InterPro" id="IPR050231">
    <property type="entry name" value="Iron_ascorbate_oxido_reductase"/>
</dbReference>
<dbReference type="Pfam" id="PF14226">
    <property type="entry name" value="DIOX_N"/>
    <property type="match status" value="1"/>
</dbReference>
<comment type="catalytic activity">
    <reaction evidence="10">
        <text>L-arginine + 2-oxoglutarate + O2 = guanidine + L-glutamate 5-semialdehyde + succinate + CO2</text>
        <dbReference type="Rhea" id="RHEA:31535"/>
        <dbReference type="ChEBI" id="CHEBI:15379"/>
        <dbReference type="ChEBI" id="CHEBI:16526"/>
        <dbReference type="ChEBI" id="CHEBI:16810"/>
        <dbReference type="ChEBI" id="CHEBI:30031"/>
        <dbReference type="ChEBI" id="CHEBI:30087"/>
        <dbReference type="ChEBI" id="CHEBI:32682"/>
        <dbReference type="ChEBI" id="CHEBI:58066"/>
        <dbReference type="EC" id="1.14.20.7"/>
    </reaction>
</comment>
<dbReference type="EC" id="1.13.12.19" evidence="4"/>
<evidence type="ECO:0000256" key="8">
    <source>
        <dbReference type="ARBA" id="ARBA00031282"/>
    </source>
</evidence>
<dbReference type="InterPro" id="IPR026992">
    <property type="entry name" value="DIOX_N"/>
</dbReference>
<keyword evidence="6" id="KW-0266">Ethylene biosynthesis</keyword>
<dbReference type="InterPro" id="IPR005123">
    <property type="entry name" value="Oxoglu/Fe-dep_dioxygenase_dom"/>
</dbReference>